<keyword evidence="7 19" id="KW-0349">Heme</keyword>
<evidence type="ECO:0000256" key="21">
    <source>
        <dbReference type="PIRSR" id="PIRSR000006-2"/>
    </source>
</evidence>
<dbReference type="InterPro" id="IPR036909">
    <property type="entry name" value="Cyt_c-like_dom_sf"/>
</dbReference>
<keyword evidence="16 19" id="KW-0408">Iron</keyword>
<keyword evidence="25" id="KW-1185">Reference proteome</keyword>
<feature type="binding site" description="covalent" evidence="21">
    <location>
        <position position="148"/>
    </location>
    <ligand>
        <name>heme c</name>
        <dbReference type="ChEBI" id="CHEBI:61717"/>
        <label>1</label>
    </ligand>
</feature>
<name>A0A7W2EQP6_9BURK</name>
<evidence type="ECO:0000256" key="20">
    <source>
        <dbReference type="PIRSR" id="PIRSR000006-1"/>
    </source>
</evidence>
<feature type="binding site" description="axial binding residue" evidence="20">
    <location>
        <position position="238"/>
    </location>
    <ligand>
        <name>heme c</name>
        <dbReference type="ChEBI" id="CHEBI:61717"/>
        <label>2</label>
    </ligand>
    <ligandPart>
        <name>Fe</name>
        <dbReference type="ChEBI" id="CHEBI:18248"/>
    </ligandPart>
</feature>
<dbReference type="Pfam" id="PF14715">
    <property type="entry name" value="FixP_N"/>
    <property type="match status" value="1"/>
</dbReference>
<dbReference type="GO" id="GO:0009055">
    <property type="term" value="F:electron transfer activity"/>
    <property type="evidence" value="ECO:0007669"/>
    <property type="project" value="InterPro"/>
</dbReference>
<dbReference type="GO" id="GO:0046872">
    <property type="term" value="F:metal ion binding"/>
    <property type="evidence" value="ECO:0007669"/>
    <property type="project" value="UniProtKB-KW"/>
</dbReference>
<dbReference type="PANTHER" id="PTHR33751">
    <property type="entry name" value="CBB3-TYPE CYTOCHROME C OXIDASE SUBUNIT FIXP"/>
    <property type="match status" value="1"/>
</dbReference>
<dbReference type="GO" id="GO:0006119">
    <property type="term" value="P:oxidative phosphorylation"/>
    <property type="evidence" value="ECO:0007669"/>
    <property type="project" value="UniProtKB-UniPathway"/>
</dbReference>
<evidence type="ECO:0000256" key="1">
    <source>
        <dbReference type="ARBA" id="ARBA00004533"/>
    </source>
</evidence>
<sequence>MSDFTSGFWNIYIVVLTMLGVFGCAILLYSQSKIKADPNQQHDGPVGTTGHIWDEDLTELNTPMPRWWMFLFYITIIFALAYLFLYPGLGTYKGSLGWTSGGQHAAELKQAENDYGPLFNQYLKQDLKAVAADPKAHAMGERLFLTYCAQCHGSDARGNKGFPNLTDKDWLHGGTPEIIKTTIMGGRHGVMPPMGAALGGDKDVENVANYVLSLSGSTHDPIKAVFGKAKFGACMACHGADAHGNQALGTPNLTDKIWLYGGSLETIMETIRKGRNNTMPAFGEFLGEGKVHVLAAYIWSLSNTPGTAEVAATADATAAAAKP</sequence>
<evidence type="ECO:0000256" key="4">
    <source>
        <dbReference type="ARBA" id="ARBA00022448"/>
    </source>
</evidence>
<dbReference type="RefSeq" id="WP_182160877.1">
    <property type="nucleotide sequence ID" value="NZ_JACEZT010000003.1"/>
</dbReference>
<dbReference type="EMBL" id="JACEZT010000003">
    <property type="protein sequence ID" value="MBA5636755.1"/>
    <property type="molecule type" value="Genomic_DNA"/>
</dbReference>
<keyword evidence="4 19" id="KW-0813">Transport</keyword>
<comment type="subcellular location">
    <subcellularLocation>
        <location evidence="1 19">Cell inner membrane</location>
    </subcellularLocation>
</comment>
<evidence type="ECO:0000256" key="5">
    <source>
        <dbReference type="ARBA" id="ARBA00022475"/>
    </source>
</evidence>
<evidence type="ECO:0000313" key="24">
    <source>
        <dbReference type="EMBL" id="MBA5636755.1"/>
    </source>
</evidence>
<feature type="domain" description="Cytochrome c" evidence="23">
    <location>
        <begin position="135"/>
        <end position="215"/>
    </location>
</feature>
<dbReference type="GO" id="GO:0016491">
    <property type="term" value="F:oxidoreductase activity"/>
    <property type="evidence" value="ECO:0007669"/>
    <property type="project" value="UniProtKB-KW"/>
</dbReference>
<dbReference type="NCBIfam" id="TIGR00782">
    <property type="entry name" value="ccoP"/>
    <property type="match status" value="1"/>
</dbReference>
<keyword evidence="5 19" id="KW-1003">Cell membrane</keyword>
<keyword evidence="10 19" id="KW-0479">Metal-binding</keyword>
<evidence type="ECO:0000259" key="23">
    <source>
        <dbReference type="PROSITE" id="PS51007"/>
    </source>
</evidence>
<evidence type="ECO:0000256" key="13">
    <source>
        <dbReference type="ARBA" id="ARBA00022982"/>
    </source>
</evidence>
<dbReference type="Proteomes" id="UP000534388">
    <property type="component" value="Unassembled WGS sequence"/>
</dbReference>
<evidence type="ECO:0000256" key="17">
    <source>
        <dbReference type="ARBA" id="ARBA00023065"/>
    </source>
</evidence>
<dbReference type="PANTHER" id="PTHR33751:SF1">
    <property type="entry name" value="CBB3-TYPE CYTOCHROME C OXIDASE SUBUNIT FIXP"/>
    <property type="match status" value="1"/>
</dbReference>
<keyword evidence="18 19" id="KW-0472">Membrane</keyword>
<dbReference type="GO" id="GO:1902600">
    <property type="term" value="P:proton transmembrane transport"/>
    <property type="evidence" value="ECO:0007669"/>
    <property type="project" value="UniProtKB-KW"/>
</dbReference>
<comment type="pathway">
    <text evidence="2 19">Energy metabolism; oxidative phosphorylation.</text>
</comment>
<dbReference type="Pfam" id="PF13442">
    <property type="entry name" value="Cytochrome_CBB3"/>
    <property type="match status" value="2"/>
</dbReference>
<keyword evidence="13 19" id="KW-0249">Electron transport</keyword>
<dbReference type="InterPro" id="IPR009056">
    <property type="entry name" value="Cyt_c-like_dom"/>
</dbReference>
<feature type="binding site" description="covalent" evidence="21">
    <location>
        <position position="151"/>
    </location>
    <ligand>
        <name>heme c</name>
        <dbReference type="ChEBI" id="CHEBI:61717"/>
        <label>1</label>
    </ligand>
</feature>
<dbReference type="Gene3D" id="1.10.760.10">
    <property type="entry name" value="Cytochrome c-like domain"/>
    <property type="match status" value="2"/>
</dbReference>
<evidence type="ECO:0000313" key="25">
    <source>
        <dbReference type="Proteomes" id="UP000534388"/>
    </source>
</evidence>
<keyword evidence="15 19" id="KW-0560">Oxidoreductase</keyword>
<evidence type="ECO:0000256" key="11">
    <source>
        <dbReference type="ARBA" id="ARBA00022737"/>
    </source>
</evidence>
<evidence type="ECO:0000256" key="16">
    <source>
        <dbReference type="ARBA" id="ARBA00023004"/>
    </source>
</evidence>
<feature type="binding site" description="covalent" evidence="21">
    <location>
        <position position="234"/>
    </location>
    <ligand>
        <name>heme c</name>
        <dbReference type="ChEBI" id="CHEBI:61717"/>
        <label>2</label>
    </ligand>
</feature>
<evidence type="ECO:0000256" key="3">
    <source>
        <dbReference type="ARBA" id="ARBA00006113"/>
    </source>
</evidence>
<evidence type="ECO:0000256" key="2">
    <source>
        <dbReference type="ARBA" id="ARBA00004673"/>
    </source>
</evidence>
<organism evidence="24 25">
    <name type="scientific">Rugamonas brunnea</name>
    <dbReference type="NCBI Taxonomy" id="2758569"/>
    <lineage>
        <taxon>Bacteria</taxon>
        <taxon>Pseudomonadati</taxon>
        <taxon>Pseudomonadota</taxon>
        <taxon>Betaproteobacteria</taxon>
        <taxon>Burkholderiales</taxon>
        <taxon>Oxalobacteraceae</taxon>
        <taxon>Telluria group</taxon>
        <taxon>Rugamonas</taxon>
    </lineage>
</organism>
<evidence type="ECO:0000256" key="14">
    <source>
        <dbReference type="ARBA" id="ARBA00022989"/>
    </source>
</evidence>
<evidence type="ECO:0000256" key="18">
    <source>
        <dbReference type="ARBA" id="ARBA00023136"/>
    </source>
</evidence>
<accession>A0A7W2EQP6</accession>
<dbReference type="InterPro" id="IPR032858">
    <property type="entry name" value="CcoP_N"/>
</dbReference>
<proteinExistence type="inferred from homology"/>
<keyword evidence="8 19" id="KW-0679">Respiratory chain</keyword>
<feature type="binding site" description="axial binding residue" evidence="20">
    <location>
        <position position="152"/>
    </location>
    <ligand>
        <name>heme c</name>
        <dbReference type="ChEBI" id="CHEBI:61717"/>
        <label>1</label>
    </ligand>
    <ligandPart>
        <name>Fe</name>
        <dbReference type="ChEBI" id="CHEBI:18248"/>
    </ligandPart>
</feature>
<protein>
    <recommendedName>
        <fullName evidence="19">Cbb3-type cytochrome c oxidase subunit</fullName>
    </recommendedName>
</protein>
<dbReference type="GO" id="GO:0020037">
    <property type="term" value="F:heme binding"/>
    <property type="evidence" value="ECO:0007669"/>
    <property type="project" value="InterPro"/>
</dbReference>
<evidence type="ECO:0000256" key="15">
    <source>
        <dbReference type="ARBA" id="ARBA00023002"/>
    </source>
</evidence>
<evidence type="ECO:0000256" key="22">
    <source>
        <dbReference type="SAM" id="Phobius"/>
    </source>
</evidence>
<dbReference type="PIRSF" id="PIRSF000006">
    <property type="entry name" value="Cbb3-Cox_fixP"/>
    <property type="match status" value="1"/>
</dbReference>
<gene>
    <name evidence="24" type="primary">ccoP</name>
    <name evidence="24" type="ORF">H3H37_06765</name>
</gene>
<dbReference type="GO" id="GO:0005886">
    <property type="term" value="C:plasma membrane"/>
    <property type="evidence" value="ECO:0007669"/>
    <property type="project" value="UniProtKB-SubCell"/>
</dbReference>
<keyword evidence="6 19" id="KW-0997">Cell inner membrane</keyword>
<comment type="similarity">
    <text evidence="3 19">Belongs to the CcoP / FixP family.</text>
</comment>
<comment type="subunit">
    <text evidence="19">Component of the cbb3-type cytochrome c oxidase.</text>
</comment>
<keyword evidence="12 19" id="KW-0375">Hydrogen ion transport</keyword>
<dbReference type="UniPathway" id="UPA00705"/>
<feature type="binding site" description="axial binding residue" evidence="20">
    <location>
        <position position="191"/>
    </location>
    <ligand>
        <name>heme c</name>
        <dbReference type="ChEBI" id="CHEBI:61717"/>
        <label>2</label>
    </ligand>
    <ligandPart>
        <name>Fe</name>
        <dbReference type="ChEBI" id="CHEBI:18248"/>
    </ligandPart>
</feature>
<dbReference type="PROSITE" id="PS51007">
    <property type="entry name" value="CYTC"/>
    <property type="match status" value="2"/>
</dbReference>
<evidence type="ECO:0000256" key="19">
    <source>
        <dbReference type="PIRNR" id="PIRNR000006"/>
    </source>
</evidence>
<evidence type="ECO:0000256" key="8">
    <source>
        <dbReference type="ARBA" id="ARBA00022660"/>
    </source>
</evidence>
<dbReference type="SUPFAM" id="SSF46626">
    <property type="entry name" value="Cytochrome c"/>
    <property type="match status" value="2"/>
</dbReference>
<dbReference type="AlphaFoldDB" id="A0A7W2EQP6"/>
<reference evidence="24 25" key="1">
    <citation type="submission" date="2020-07" db="EMBL/GenBank/DDBJ databases">
        <title>Novel species isolated from subtropical streams in China.</title>
        <authorList>
            <person name="Lu H."/>
        </authorList>
    </citation>
    <scope>NUCLEOTIDE SEQUENCE [LARGE SCALE GENOMIC DNA]</scope>
    <source>
        <strain evidence="24 25">LX20W</strain>
    </source>
</reference>
<evidence type="ECO:0000256" key="12">
    <source>
        <dbReference type="ARBA" id="ARBA00022781"/>
    </source>
</evidence>
<evidence type="ECO:0000256" key="7">
    <source>
        <dbReference type="ARBA" id="ARBA00022617"/>
    </source>
</evidence>
<comment type="function">
    <text evidence="19">C-type cytochrome. Part of the cbb3-type cytochrome c oxidase complex.</text>
</comment>
<feature type="binding site" description="covalent" evidence="21">
    <location>
        <position position="237"/>
    </location>
    <ligand>
        <name>heme c</name>
        <dbReference type="ChEBI" id="CHEBI:61717"/>
        <label>2</label>
    </ligand>
</feature>
<feature type="binding site" description="axial binding residue" evidence="20">
    <location>
        <position position="279"/>
    </location>
    <ligand>
        <name>heme c</name>
        <dbReference type="ChEBI" id="CHEBI:61717"/>
        <label>1</label>
    </ligand>
    <ligandPart>
        <name>Fe</name>
        <dbReference type="ChEBI" id="CHEBI:18248"/>
    </ligandPart>
</feature>
<dbReference type="InterPro" id="IPR050597">
    <property type="entry name" value="Cytochrome_c_Oxidase_Subunit"/>
</dbReference>
<evidence type="ECO:0000256" key="6">
    <source>
        <dbReference type="ARBA" id="ARBA00022519"/>
    </source>
</evidence>
<dbReference type="InterPro" id="IPR004678">
    <property type="entry name" value="Cyt_c_oxidase_cbb3_su3"/>
</dbReference>
<keyword evidence="11" id="KW-0677">Repeat</keyword>
<keyword evidence="9 22" id="KW-0812">Transmembrane</keyword>
<keyword evidence="14 22" id="KW-1133">Transmembrane helix</keyword>
<feature type="transmembrane region" description="Helical" evidence="22">
    <location>
        <begin position="67"/>
        <end position="86"/>
    </location>
</feature>
<dbReference type="InterPro" id="IPR038414">
    <property type="entry name" value="CcoP_N_sf"/>
</dbReference>
<comment type="caution">
    <text evidence="24">The sequence shown here is derived from an EMBL/GenBank/DDBJ whole genome shotgun (WGS) entry which is preliminary data.</text>
</comment>
<keyword evidence="17 19" id="KW-0406">Ion transport</keyword>
<feature type="domain" description="Cytochrome c" evidence="23">
    <location>
        <begin position="222"/>
        <end position="302"/>
    </location>
</feature>
<evidence type="ECO:0000256" key="10">
    <source>
        <dbReference type="ARBA" id="ARBA00022723"/>
    </source>
</evidence>
<feature type="transmembrane region" description="Helical" evidence="22">
    <location>
        <begin position="7"/>
        <end position="29"/>
    </location>
</feature>
<comment type="cofactor">
    <cofactor evidence="19 21">
        <name>heme c</name>
        <dbReference type="ChEBI" id="CHEBI:61717"/>
    </cofactor>
    <text evidence="19 21">Binds 2 heme C groups per subunit.</text>
</comment>
<evidence type="ECO:0000256" key="9">
    <source>
        <dbReference type="ARBA" id="ARBA00022692"/>
    </source>
</evidence>
<dbReference type="Gene3D" id="6.10.280.130">
    <property type="match status" value="1"/>
</dbReference>